<keyword evidence="2" id="KW-1185">Reference proteome</keyword>
<reference evidence="1" key="1">
    <citation type="submission" date="2022-11" db="EMBL/GenBank/DDBJ databases">
        <authorList>
            <person name="Petersen C."/>
        </authorList>
    </citation>
    <scope>NUCLEOTIDE SEQUENCE</scope>
    <source>
        <strain evidence="1">IBT 20477</strain>
    </source>
</reference>
<gene>
    <name evidence="1" type="ORF">N7449_008131</name>
</gene>
<accession>A0A9W9JKJ9</accession>
<dbReference type="EMBL" id="JAPQKQ010000005">
    <property type="protein sequence ID" value="KAJ5197652.1"/>
    <property type="molecule type" value="Genomic_DNA"/>
</dbReference>
<proteinExistence type="predicted"/>
<comment type="caution">
    <text evidence="1">The sequence shown here is derived from an EMBL/GenBank/DDBJ whole genome shotgun (WGS) entry which is preliminary data.</text>
</comment>
<protein>
    <submittedName>
        <fullName evidence="1">Uncharacterized protein</fullName>
    </submittedName>
</protein>
<reference evidence="1" key="2">
    <citation type="journal article" date="2023" name="IMA Fungus">
        <title>Comparative genomic study of the Penicillium genus elucidates a diverse pangenome and 15 lateral gene transfer events.</title>
        <authorList>
            <person name="Petersen C."/>
            <person name="Sorensen T."/>
            <person name="Nielsen M.R."/>
            <person name="Sondergaard T.E."/>
            <person name="Sorensen J.L."/>
            <person name="Fitzpatrick D.A."/>
            <person name="Frisvad J.C."/>
            <person name="Nielsen K.L."/>
        </authorList>
    </citation>
    <scope>NUCLEOTIDE SEQUENCE</scope>
    <source>
        <strain evidence="1">IBT 20477</strain>
    </source>
</reference>
<organism evidence="1 2">
    <name type="scientific">Penicillium cf. viridicatum</name>
    <dbReference type="NCBI Taxonomy" id="2972119"/>
    <lineage>
        <taxon>Eukaryota</taxon>
        <taxon>Fungi</taxon>
        <taxon>Dikarya</taxon>
        <taxon>Ascomycota</taxon>
        <taxon>Pezizomycotina</taxon>
        <taxon>Eurotiomycetes</taxon>
        <taxon>Eurotiomycetidae</taxon>
        <taxon>Eurotiales</taxon>
        <taxon>Aspergillaceae</taxon>
        <taxon>Penicillium</taxon>
    </lineage>
</organism>
<sequence length="91" mass="10203">MQCAKSKPININNINNRYILLGTFPRHAKSPKCSSSPKLTSHGEMITVESTLQGVAFPVRNEEPNYCMDSMPILPDFHRSRVAHAPLKPEI</sequence>
<name>A0A9W9JKJ9_9EURO</name>
<dbReference type="Proteomes" id="UP001150942">
    <property type="component" value="Unassembled WGS sequence"/>
</dbReference>
<evidence type="ECO:0000313" key="2">
    <source>
        <dbReference type="Proteomes" id="UP001150942"/>
    </source>
</evidence>
<dbReference type="AlphaFoldDB" id="A0A9W9JKJ9"/>
<evidence type="ECO:0000313" key="1">
    <source>
        <dbReference type="EMBL" id="KAJ5197652.1"/>
    </source>
</evidence>